<feature type="region of interest" description="Disordered" evidence="1">
    <location>
        <begin position="503"/>
        <end position="536"/>
    </location>
</feature>
<sequence>AAQILFGNITEWGPQAANFCRNVGCKYHLVALAGAHVDANGLAEQIGKLAMDGWKLSATPAVATNKSDKGAHGGEWILTRRDVAATAFEGCRDYYVKRRKRQPFAGFTPTALHTKSGANRDILVSISTFVDMLTDPWIILADWNYEPHWWGNKPWLTRWNGAILTDPNCMATCDKGSGSAYDYAIVRADIATHIGIEAIYDAPWKTHCGIQIAVGTAEPREYKAIKVPKALPARARPKKVADPNSKRSKARAEALRTRRERLPEHLRDEFDALYACRETAKEDPTPFVIPQENWDGAADEVSNFPKLDGTKVGTKEGTGHIFHHHEPNLAEDINPKYAQWIATLELAFLETHAVPVEDRARYQGRAEGYRTTKQTMKASPGRAYLKDPEATWRQHLSTLVVRYTALVTNGKDPKARQHIHKTVMKKLDDLENPEFSKEHLGRKTDPQEIEEWKTQLATLECCDEDDLHHISATTMEWTHKAMARAAGRARKRHLDWAKQAWKESPGKMHRMVTDPKAPRLEDNQPQRTVGDPSTVINHSADTWRSIWASDSCNAKQIISAYEKAMRLAKEGPLSPIEPQHMQAIVGTANPKK</sequence>
<evidence type="ECO:0000313" key="3">
    <source>
        <dbReference type="Proteomes" id="UP001189429"/>
    </source>
</evidence>
<gene>
    <name evidence="2" type="ORF">PCOR1329_LOCUS10878</name>
</gene>
<dbReference type="InterPro" id="IPR036691">
    <property type="entry name" value="Endo/exonu/phosph_ase_sf"/>
</dbReference>
<feature type="compositionally biased region" description="Basic and acidic residues" evidence="1">
    <location>
        <begin position="239"/>
        <end position="252"/>
    </location>
</feature>
<dbReference type="SUPFAM" id="SSF56219">
    <property type="entry name" value="DNase I-like"/>
    <property type="match status" value="1"/>
</dbReference>
<feature type="compositionally biased region" description="Basic and acidic residues" evidence="1">
    <location>
        <begin position="503"/>
        <end position="524"/>
    </location>
</feature>
<comment type="caution">
    <text evidence="2">The sequence shown here is derived from an EMBL/GenBank/DDBJ whole genome shotgun (WGS) entry which is preliminary data.</text>
</comment>
<accession>A0ABN9QDA9</accession>
<evidence type="ECO:0000313" key="2">
    <source>
        <dbReference type="EMBL" id="CAK0803911.1"/>
    </source>
</evidence>
<name>A0ABN9QDA9_9DINO</name>
<organism evidence="2 3">
    <name type="scientific">Prorocentrum cordatum</name>
    <dbReference type="NCBI Taxonomy" id="2364126"/>
    <lineage>
        <taxon>Eukaryota</taxon>
        <taxon>Sar</taxon>
        <taxon>Alveolata</taxon>
        <taxon>Dinophyceae</taxon>
        <taxon>Prorocentrales</taxon>
        <taxon>Prorocentraceae</taxon>
        <taxon>Prorocentrum</taxon>
    </lineage>
</organism>
<evidence type="ECO:0000256" key="1">
    <source>
        <dbReference type="SAM" id="MobiDB-lite"/>
    </source>
</evidence>
<keyword evidence="3" id="KW-1185">Reference proteome</keyword>
<protein>
    <submittedName>
        <fullName evidence="2">Uncharacterized protein</fullName>
    </submittedName>
</protein>
<proteinExistence type="predicted"/>
<dbReference type="Gene3D" id="3.60.10.10">
    <property type="entry name" value="Endonuclease/exonuclease/phosphatase"/>
    <property type="match status" value="1"/>
</dbReference>
<feature type="non-terminal residue" evidence="2">
    <location>
        <position position="1"/>
    </location>
</feature>
<feature type="non-terminal residue" evidence="2">
    <location>
        <position position="592"/>
    </location>
</feature>
<feature type="region of interest" description="Disordered" evidence="1">
    <location>
        <begin position="233"/>
        <end position="252"/>
    </location>
</feature>
<dbReference type="Proteomes" id="UP001189429">
    <property type="component" value="Unassembled WGS sequence"/>
</dbReference>
<reference evidence="2" key="1">
    <citation type="submission" date="2023-10" db="EMBL/GenBank/DDBJ databases">
        <authorList>
            <person name="Chen Y."/>
            <person name="Shah S."/>
            <person name="Dougan E. K."/>
            <person name="Thang M."/>
            <person name="Chan C."/>
        </authorList>
    </citation>
    <scope>NUCLEOTIDE SEQUENCE [LARGE SCALE GENOMIC DNA]</scope>
</reference>
<dbReference type="EMBL" id="CAUYUJ010003111">
    <property type="protein sequence ID" value="CAK0803911.1"/>
    <property type="molecule type" value="Genomic_DNA"/>
</dbReference>